<name>G7YFX5_CLOSI</name>
<accession>G7YFX5</accession>
<comment type="subunit">
    <text evidence="10">Heterotetramer of TRAP-alpha, TRAP-beta, TRAP-delta and TRAP-gamma. Interacts with palmitoylated calnexin (CALX), the interaction is required for efficient folding of glycosylated proteins.</text>
</comment>
<evidence type="ECO:0000256" key="5">
    <source>
        <dbReference type="ARBA" id="ARBA00022729"/>
    </source>
</evidence>
<comment type="subcellular location">
    <subcellularLocation>
        <location evidence="1">Endoplasmic reticulum membrane</location>
        <topology evidence="1">Single-pass type I membrane protein</topology>
    </subcellularLocation>
</comment>
<keyword evidence="7 13" id="KW-1133">Transmembrane helix</keyword>
<gene>
    <name evidence="14" type="ORF">CLF_106914</name>
</gene>
<organism evidence="14 15">
    <name type="scientific">Clonorchis sinensis</name>
    <name type="common">Chinese liver fluke</name>
    <dbReference type="NCBI Taxonomy" id="79923"/>
    <lineage>
        <taxon>Eukaryota</taxon>
        <taxon>Metazoa</taxon>
        <taxon>Spiralia</taxon>
        <taxon>Lophotrochozoa</taxon>
        <taxon>Platyhelminthes</taxon>
        <taxon>Trematoda</taxon>
        <taxon>Digenea</taxon>
        <taxon>Opisthorchiida</taxon>
        <taxon>Opisthorchiata</taxon>
        <taxon>Opisthorchiidae</taxon>
        <taxon>Clonorchis</taxon>
    </lineage>
</organism>
<evidence type="ECO:0000256" key="6">
    <source>
        <dbReference type="ARBA" id="ARBA00022824"/>
    </source>
</evidence>
<proteinExistence type="inferred from homology"/>
<dbReference type="PANTHER" id="PTHR12924:SF0">
    <property type="entry name" value="TRANSLOCON-ASSOCIATED PROTEIN SUBUNIT ALPHA"/>
    <property type="match status" value="1"/>
</dbReference>
<keyword evidence="4 13" id="KW-0812">Transmembrane</keyword>
<evidence type="ECO:0000256" key="9">
    <source>
        <dbReference type="ARBA" id="ARBA00025620"/>
    </source>
</evidence>
<feature type="region of interest" description="Disordered" evidence="12">
    <location>
        <begin position="47"/>
        <end position="66"/>
    </location>
</feature>
<dbReference type="GO" id="GO:0005789">
    <property type="term" value="C:endoplasmic reticulum membrane"/>
    <property type="evidence" value="ECO:0007669"/>
    <property type="project" value="UniProtKB-SubCell"/>
</dbReference>
<evidence type="ECO:0000256" key="4">
    <source>
        <dbReference type="ARBA" id="ARBA00022692"/>
    </source>
</evidence>
<evidence type="ECO:0000256" key="3">
    <source>
        <dbReference type="ARBA" id="ARBA00020280"/>
    </source>
</evidence>
<feature type="region of interest" description="Disordered" evidence="12">
    <location>
        <begin position="80"/>
        <end position="117"/>
    </location>
</feature>
<evidence type="ECO:0000256" key="2">
    <source>
        <dbReference type="ARBA" id="ARBA00006776"/>
    </source>
</evidence>
<evidence type="ECO:0000256" key="11">
    <source>
        <dbReference type="ARBA" id="ARBA00031071"/>
    </source>
</evidence>
<comment type="similarity">
    <text evidence="2">Belongs to the TRAP-alpha family.</text>
</comment>
<keyword evidence="15" id="KW-1185">Reference proteome</keyword>
<comment type="function">
    <text evidence="9">TRAP proteins are part of a complex whose function is to bind calcium to the ER membrane and thereby regulate the retention of ER resident proteins. May be involved in the recycling of the translocation apparatus after completion of the translocation process or may function as a membrane-bound chaperone facilitating folding of translocated proteins.</text>
</comment>
<evidence type="ECO:0000313" key="15">
    <source>
        <dbReference type="Proteomes" id="UP000008909"/>
    </source>
</evidence>
<evidence type="ECO:0000256" key="12">
    <source>
        <dbReference type="SAM" id="MobiDB-lite"/>
    </source>
</evidence>
<sequence>MDWTQYLRTTVNNCFSWPCKVQTNQLATEGQADLDFRLKCQNRLLESLPTAPPSEASKTEESQEDENTRLFQLVHATGSRKSPVSGTIKDHSEATILNKKKNSSTGRGPDNRHPVHIVGNNLIDGSLTMSSPLSSMTAIAEDADASLAHSYVNSLPQKPYNGQGRPIVSRELLDDQMTPKFIFSRIKTAPTVQNVLHGFCTRARKPTDPTRRNLTRARIHGLVHRIRAFAQATRIGFARRSPERHKRKKGHSHKKGVRGVSSERQVGAIFIVQRSQSRGDCFAESTSTWRAVALELEGFKSSAKTKHRLESASGISVLAQDASVSNEDDEREISPPSTGSTEIDPTKGSPHIQAVLTLTNPPYGLYTEQRDISFPANKRSSLVAALINTHEGTTLPRFTLDLLEGSLHYPGYYSYHIQNFTRVRLQNTLEPGQEGSLSYSFKPAAELAGRSFDLCVRVYYHDENGIYYVHPLFNQTVNLYEVEEGIDTELLFLGVLVVAVGIVVLVGIWHWCSSKAARRLTHHKVAKVDETNGDKAMENEYMAILDGKKITKTADKLQLNLMLTETTESPVYDILRMSVDYTKAVPRFIQTVFTIQNYLQVEKSSGNFSRTESRPSQYAVELCGFLSELSAWIILISKVYSADAIPDQRKRHYVRRVVEPQMVVSDYDEAEIIYFQCDSWIESRKLTTDKLKLEIWYYVRSDYNLIRLTDYRTKYPFSNRPVTNSLTPSDASNASEALEVKKLKTPHIIGPQRPCFAIIKRYSPYCSLVHATLRSFDATNGDNVVCVLQCDKVLTSNDFNTGVLKTFQCSD</sequence>
<dbReference type="InterPro" id="IPR005595">
    <property type="entry name" value="TRAP_alpha"/>
</dbReference>
<keyword evidence="5" id="KW-0732">Signal</keyword>
<evidence type="ECO:0000256" key="7">
    <source>
        <dbReference type="ARBA" id="ARBA00022989"/>
    </source>
</evidence>
<reference key="2">
    <citation type="submission" date="2011-10" db="EMBL/GenBank/DDBJ databases">
        <title>The genome and transcriptome sequence of Clonorchis sinensis provide insights into the carcinogenic liver fluke.</title>
        <authorList>
            <person name="Wang X."/>
            <person name="Huang Y."/>
            <person name="Chen W."/>
            <person name="Liu H."/>
            <person name="Guo L."/>
            <person name="Chen Y."/>
            <person name="Luo F."/>
            <person name="Zhou W."/>
            <person name="Sun J."/>
            <person name="Mao Q."/>
            <person name="Liang P."/>
            <person name="Zhou C."/>
            <person name="Tian Y."/>
            <person name="Men J."/>
            <person name="Lv X."/>
            <person name="Huang L."/>
            <person name="Zhou J."/>
            <person name="Hu Y."/>
            <person name="Li R."/>
            <person name="Zhang F."/>
            <person name="Lei H."/>
            <person name="Li X."/>
            <person name="Hu X."/>
            <person name="Liang C."/>
            <person name="Xu J."/>
            <person name="Wu Z."/>
            <person name="Yu X."/>
        </authorList>
    </citation>
    <scope>NUCLEOTIDE SEQUENCE</scope>
    <source>
        <strain>Henan</strain>
    </source>
</reference>
<feature type="region of interest" description="Disordered" evidence="12">
    <location>
        <begin position="320"/>
        <end position="348"/>
    </location>
</feature>
<evidence type="ECO:0000256" key="10">
    <source>
        <dbReference type="ARBA" id="ARBA00025854"/>
    </source>
</evidence>
<feature type="compositionally biased region" description="Basic residues" evidence="12">
    <location>
        <begin position="242"/>
        <end position="257"/>
    </location>
</feature>
<dbReference type="EMBL" id="DF143208">
    <property type="protein sequence ID" value="GAA51858.1"/>
    <property type="molecule type" value="Genomic_DNA"/>
</dbReference>
<keyword evidence="6" id="KW-0256">Endoplasmic reticulum</keyword>
<evidence type="ECO:0000256" key="8">
    <source>
        <dbReference type="ARBA" id="ARBA00023136"/>
    </source>
</evidence>
<evidence type="ECO:0000313" key="14">
    <source>
        <dbReference type="EMBL" id="GAA51858.1"/>
    </source>
</evidence>
<feature type="region of interest" description="Disordered" evidence="12">
    <location>
        <begin position="240"/>
        <end position="261"/>
    </location>
</feature>
<keyword evidence="8 13" id="KW-0472">Membrane</keyword>
<protein>
    <recommendedName>
        <fullName evidence="3">Translocon-associated protein subunit alpha</fullName>
    </recommendedName>
    <alternativeName>
        <fullName evidence="11">Signal sequence receptor subunit alpha</fullName>
    </alternativeName>
</protein>
<feature type="transmembrane region" description="Helical" evidence="13">
    <location>
        <begin position="490"/>
        <end position="512"/>
    </location>
</feature>
<reference evidence="14" key="1">
    <citation type="journal article" date="2011" name="Genome Biol.">
        <title>The draft genome of the carcinogenic human liver fluke Clonorchis sinensis.</title>
        <authorList>
            <person name="Wang X."/>
            <person name="Chen W."/>
            <person name="Huang Y."/>
            <person name="Sun J."/>
            <person name="Men J."/>
            <person name="Liu H."/>
            <person name="Luo F."/>
            <person name="Guo L."/>
            <person name="Lv X."/>
            <person name="Deng C."/>
            <person name="Zhou C."/>
            <person name="Fan Y."/>
            <person name="Li X."/>
            <person name="Huang L."/>
            <person name="Hu Y."/>
            <person name="Liang C."/>
            <person name="Hu X."/>
            <person name="Xu J."/>
            <person name="Yu X."/>
        </authorList>
    </citation>
    <scope>NUCLEOTIDE SEQUENCE [LARGE SCALE GENOMIC DNA]</scope>
    <source>
        <strain evidence="14">Henan</strain>
    </source>
</reference>
<evidence type="ECO:0000256" key="13">
    <source>
        <dbReference type="SAM" id="Phobius"/>
    </source>
</evidence>
<dbReference type="Pfam" id="PF03896">
    <property type="entry name" value="TRAP_alpha"/>
    <property type="match status" value="1"/>
</dbReference>
<evidence type="ECO:0000256" key="1">
    <source>
        <dbReference type="ARBA" id="ARBA00004115"/>
    </source>
</evidence>
<dbReference type="Proteomes" id="UP000008909">
    <property type="component" value="Unassembled WGS sequence"/>
</dbReference>
<dbReference type="PANTHER" id="PTHR12924">
    <property type="entry name" value="TRANSLOCON-ASSOCIATED PROTEIN, ALPHA SUBUNIT"/>
    <property type="match status" value="1"/>
</dbReference>
<dbReference type="AlphaFoldDB" id="G7YFX5"/>